<dbReference type="Pfam" id="PF00583">
    <property type="entry name" value="Acetyltransf_1"/>
    <property type="match status" value="1"/>
</dbReference>
<feature type="binding site" evidence="4">
    <location>
        <position position="228"/>
    </location>
    <ligand>
        <name>1D-myo-inositol 2-(L-cysteinylamino)-2-deoxy-alpha-D-glucopyranoside</name>
        <dbReference type="ChEBI" id="CHEBI:58887"/>
    </ligand>
</feature>
<dbReference type="Gene3D" id="3.40.630.30">
    <property type="match status" value="1"/>
</dbReference>
<comment type="caution">
    <text evidence="6">The sequence shown here is derived from an EMBL/GenBank/DDBJ whole genome shotgun (WGS) entry which is preliminary data.</text>
</comment>
<dbReference type="STRING" id="1223545.GS4_15_00470"/>
<accession>M0QJG1</accession>
<dbReference type="eggNOG" id="COG0456">
    <property type="taxonomic scope" value="Bacteria"/>
</dbReference>
<dbReference type="PROSITE" id="PS51186">
    <property type="entry name" value="GNAT"/>
    <property type="match status" value="1"/>
</dbReference>
<evidence type="ECO:0000256" key="3">
    <source>
        <dbReference type="ARBA" id="ARBA00023315"/>
    </source>
</evidence>
<evidence type="ECO:0000313" key="6">
    <source>
        <dbReference type="EMBL" id="GAC68396.1"/>
    </source>
</evidence>
<feature type="binding site" evidence="4">
    <location>
        <begin position="80"/>
        <end position="82"/>
    </location>
    <ligand>
        <name>acetyl-CoA</name>
        <dbReference type="ChEBI" id="CHEBI:57288"/>
        <label>1</label>
    </ligand>
</feature>
<name>M0QJG1_9ACTN</name>
<comment type="similarity">
    <text evidence="4">Belongs to the acetyltransferase family. MshD subfamily.</text>
</comment>
<keyword evidence="3 4" id="KW-0012">Acyltransferase</keyword>
<evidence type="ECO:0000256" key="2">
    <source>
        <dbReference type="ARBA" id="ARBA00022737"/>
    </source>
</evidence>
<evidence type="ECO:0000256" key="4">
    <source>
        <dbReference type="HAMAP-Rule" id="MF_01698"/>
    </source>
</evidence>
<dbReference type="GO" id="GO:0010125">
    <property type="term" value="P:mycothiol biosynthetic process"/>
    <property type="evidence" value="ECO:0007669"/>
    <property type="project" value="UniProtKB-UniRule"/>
</dbReference>
<evidence type="ECO:0000313" key="7">
    <source>
        <dbReference type="Proteomes" id="UP000011666"/>
    </source>
</evidence>
<dbReference type="NCBIfam" id="TIGR03448">
    <property type="entry name" value="mycothiol_MshD"/>
    <property type="match status" value="1"/>
</dbReference>
<dbReference type="InterPro" id="IPR000182">
    <property type="entry name" value="GNAT_dom"/>
</dbReference>
<organism evidence="6 7">
    <name type="scientific">Gordonia soli NBRC 108243</name>
    <dbReference type="NCBI Taxonomy" id="1223545"/>
    <lineage>
        <taxon>Bacteria</taxon>
        <taxon>Bacillati</taxon>
        <taxon>Actinomycetota</taxon>
        <taxon>Actinomycetes</taxon>
        <taxon>Mycobacteriales</taxon>
        <taxon>Gordoniaceae</taxon>
        <taxon>Gordonia</taxon>
    </lineage>
</organism>
<dbReference type="Proteomes" id="UP000011666">
    <property type="component" value="Unassembled WGS sequence"/>
</dbReference>
<keyword evidence="1 4" id="KW-0808">Transferase</keyword>
<dbReference type="OrthoDB" id="3208058at2"/>
<feature type="binding site" evidence="4">
    <location>
        <position position="236"/>
    </location>
    <ligand>
        <name>1D-myo-inositol 2-(L-cysteinylamino)-2-deoxy-alpha-D-glucopyranoside</name>
        <dbReference type="ChEBI" id="CHEBI:58887"/>
    </ligand>
</feature>
<dbReference type="SUPFAM" id="SSF55729">
    <property type="entry name" value="Acyl-CoA N-acyltransferases (Nat)"/>
    <property type="match status" value="1"/>
</dbReference>
<dbReference type="CDD" id="cd04301">
    <property type="entry name" value="NAT_SF"/>
    <property type="match status" value="1"/>
</dbReference>
<keyword evidence="2 4" id="KW-0677">Repeat</keyword>
<dbReference type="PANTHER" id="PTHR43617">
    <property type="entry name" value="L-AMINO ACID N-ACETYLTRANSFERASE"/>
    <property type="match status" value="1"/>
</dbReference>
<dbReference type="PIRSF" id="PIRSF021524">
    <property type="entry name" value="MSH_acetyltransferase"/>
    <property type="match status" value="1"/>
</dbReference>
<dbReference type="InterPro" id="IPR050276">
    <property type="entry name" value="MshD_Acetyltransferase"/>
</dbReference>
<dbReference type="EC" id="2.3.1.189" evidence="4"/>
<feature type="binding site" evidence="4">
    <location>
        <position position="42"/>
    </location>
    <ligand>
        <name>1D-myo-inositol 2-(L-cysteinylamino)-2-deoxy-alpha-D-glucopyranoside</name>
        <dbReference type="ChEBI" id="CHEBI:58887"/>
    </ligand>
</feature>
<comment type="catalytic activity">
    <reaction evidence="4">
        <text>1D-myo-inositol 2-(L-cysteinylamino)-2-deoxy-alpha-D-glucopyranoside + acetyl-CoA = mycothiol + CoA + H(+)</text>
        <dbReference type="Rhea" id="RHEA:26172"/>
        <dbReference type="ChEBI" id="CHEBI:15378"/>
        <dbReference type="ChEBI" id="CHEBI:16768"/>
        <dbReference type="ChEBI" id="CHEBI:57287"/>
        <dbReference type="ChEBI" id="CHEBI:57288"/>
        <dbReference type="ChEBI" id="CHEBI:58887"/>
        <dbReference type="EC" id="2.3.1.189"/>
    </reaction>
</comment>
<dbReference type="PANTHER" id="PTHR43617:SF31">
    <property type="entry name" value="MYCOTHIOL ACETYLTRANSFERASE"/>
    <property type="match status" value="1"/>
</dbReference>
<gene>
    <name evidence="4 6" type="primary">mshD</name>
    <name evidence="6" type="ORF">GS4_15_00470</name>
</gene>
<dbReference type="InterPro" id="IPR017813">
    <property type="entry name" value="Mycothiol_AcTrfase"/>
</dbReference>
<feature type="binding site" evidence="4">
    <location>
        <position position="186"/>
    </location>
    <ligand>
        <name>1D-myo-inositol 2-(L-cysteinylamino)-2-deoxy-alpha-D-glucopyranoside</name>
        <dbReference type="ChEBI" id="CHEBI:58887"/>
    </ligand>
</feature>
<evidence type="ECO:0000259" key="5">
    <source>
        <dbReference type="PROSITE" id="PS51186"/>
    </source>
</evidence>
<dbReference type="GO" id="GO:0008999">
    <property type="term" value="F:protein-N-terminal-alanine acetyltransferase activity"/>
    <property type="evidence" value="ECO:0007669"/>
    <property type="project" value="TreeGrafter"/>
</dbReference>
<comment type="function">
    <text evidence="4">Catalyzes the transfer of acetyl from acetyl-CoA to desacetylmycothiol (Cys-GlcN-Ins) to form mycothiol.</text>
</comment>
<keyword evidence="7" id="KW-1185">Reference proteome</keyword>
<feature type="binding site" evidence="4">
    <location>
        <begin position="240"/>
        <end position="242"/>
    </location>
    <ligand>
        <name>acetyl-CoA</name>
        <dbReference type="ChEBI" id="CHEBI:57288"/>
        <label>2</label>
    </ligand>
</feature>
<dbReference type="GO" id="GO:0035447">
    <property type="term" value="F:mycothiol synthase activity"/>
    <property type="evidence" value="ECO:0007669"/>
    <property type="project" value="UniProtKB-UniRule"/>
</dbReference>
<dbReference type="EMBL" id="BANX01000015">
    <property type="protein sequence ID" value="GAC68396.1"/>
    <property type="molecule type" value="Genomic_DNA"/>
</dbReference>
<proteinExistence type="inferred from homology"/>
<feature type="domain" description="N-acetyltransferase" evidence="5">
    <location>
        <begin position="159"/>
        <end position="301"/>
    </location>
</feature>
<sequence length="301" mass="31614">MPAPTGADDPIVTAEPTPDAASEAHRLVTAATAADGVAPLSEQSVLAIDGRHPGAVHVLATGAYANILPGREGEPAMIEAVVDPERRREGRGAALLRAAFGAAASLPGDSARAWAHGDLPGAQALAAALGLERRRELLQLRRPLGADAPLPDLAVGAGVTLRTYTGSADDAEILRVNNAAFAWHPEQGGWTQSEIDDRVGSDWFDPGGLFLVVDDADPQKVLGFHWTKVHDDHLGEVYIVGVDPAAQGRGLGRLLTLAGVRYLADRGLDEVNLYVEGDNTAALATYERLGFTRYAIDVAYG</sequence>
<comment type="caution">
    <text evidence="4">Lacks conserved residue(s) required for the propagation of feature annotation.</text>
</comment>
<dbReference type="InterPro" id="IPR016181">
    <property type="entry name" value="Acyl_CoA_acyltransferase"/>
</dbReference>
<comment type="subunit">
    <text evidence="4">Monomer.</text>
</comment>
<protein>
    <recommendedName>
        <fullName evidence="4">Mycothiol acetyltransferase</fullName>
        <shortName evidence="4">MSH acetyltransferase</shortName>
        <ecNumber evidence="4">2.3.1.189</ecNumber>
    </recommendedName>
    <alternativeName>
        <fullName evidence="4">Mycothiol synthase</fullName>
    </alternativeName>
</protein>
<reference evidence="6 7" key="1">
    <citation type="submission" date="2013-01" db="EMBL/GenBank/DDBJ databases">
        <title>Whole genome shotgun sequence of Gordonia soli NBRC 108243.</title>
        <authorList>
            <person name="Isaki-Nakamura S."/>
            <person name="Hosoyama A."/>
            <person name="Tsuchikane K."/>
            <person name="Ando Y."/>
            <person name="Baba S."/>
            <person name="Ohji S."/>
            <person name="Hamada M."/>
            <person name="Tamura T."/>
            <person name="Yamazoe A."/>
            <person name="Yamazaki S."/>
            <person name="Fujita N."/>
        </authorList>
    </citation>
    <scope>NUCLEOTIDE SEQUENCE [LARGE SCALE GENOMIC DNA]</scope>
    <source>
        <strain evidence="6 7">NBRC 108243</strain>
    </source>
</reference>
<dbReference type="HAMAP" id="MF_01698">
    <property type="entry name" value="MshD"/>
    <property type="match status" value="1"/>
</dbReference>
<evidence type="ECO:0000256" key="1">
    <source>
        <dbReference type="ARBA" id="ARBA00022679"/>
    </source>
</evidence>
<feature type="binding site" evidence="4">
    <location>
        <position position="274"/>
    </location>
    <ligand>
        <name>1D-myo-inositol 2-(L-cysteinylamino)-2-deoxy-alpha-D-glucopyranoside</name>
        <dbReference type="ChEBI" id="CHEBI:58887"/>
    </ligand>
</feature>
<dbReference type="AlphaFoldDB" id="M0QJG1"/>
<feature type="binding site" evidence="4">
    <location>
        <begin position="247"/>
        <end position="253"/>
    </location>
    <ligand>
        <name>acetyl-CoA</name>
        <dbReference type="ChEBI" id="CHEBI:57288"/>
        <label>2</label>
    </ligand>
</feature>